<accession>A0ACC1JHA2</accession>
<dbReference type="EMBL" id="JANBPW010000059">
    <property type="protein sequence ID" value="KAJ1951099.1"/>
    <property type="molecule type" value="Genomic_DNA"/>
</dbReference>
<protein>
    <submittedName>
        <fullName evidence="1">Uncharacterized protein</fullName>
    </submittedName>
</protein>
<evidence type="ECO:0000313" key="2">
    <source>
        <dbReference type="Proteomes" id="UP001150603"/>
    </source>
</evidence>
<keyword evidence="2" id="KW-1185">Reference proteome</keyword>
<reference evidence="1" key="1">
    <citation type="submission" date="2022-07" db="EMBL/GenBank/DDBJ databases">
        <title>Phylogenomic reconstructions and comparative analyses of Kickxellomycotina fungi.</title>
        <authorList>
            <person name="Reynolds N.K."/>
            <person name="Stajich J.E."/>
            <person name="Barry K."/>
            <person name="Grigoriev I.V."/>
            <person name="Crous P."/>
            <person name="Smith M.E."/>
        </authorList>
    </citation>
    <scope>NUCLEOTIDE SEQUENCE</scope>
    <source>
        <strain evidence="1">NRRL 5244</strain>
    </source>
</reference>
<name>A0ACC1JHA2_9FUNG</name>
<organism evidence="1 2">
    <name type="scientific">Linderina macrospora</name>
    <dbReference type="NCBI Taxonomy" id="4868"/>
    <lineage>
        <taxon>Eukaryota</taxon>
        <taxon>Fungi</taxon>
        <taxon>Fungi incertae sedis</taxon>
        <taxon>Zoopagomycota</taxon>
        <taxon>Kickxellomycotina</taxon>
        <taxon>Kickxellomycetes</taxon>
        <taxon>Kickxellales</taxon>
        <taxon>Kickxellaceae</taxon>
        <taxon>Linderina</taxon>
    </lineage>
</organism>
<sequence length="577" mass="61135">MPGKTGLSVKRRDDSLYPVDIAPAGATDSLTKKQKQPTVEVETPAKTRAIPARRASQRKPTPPKEAPAKKAPAKKTPPKKAAATKTPAKKAAAKKAEATTKAPAKKRAVRKPAAAAPAPVPVVPAEPKLPEPMPFLKARTEPMHALATRPTGSGNVFVFGNGDCGQLGLTDDVLECRKPHPLAALDAQNVVDIVSGGLHTVAIDTDGKLWSWGCNDQKALGRGGDEYVVERVEGLDKVPVAKIACSDSASFALSDDGHVYSWGTFRSADGIMGFNEGVEIQGQPMVINEFREPIVDLCAGVDHAIGLAASGKVYAWGYGQQGQLGRLIIERRRKHGLVPERLRVEDITHIGSGSYHSFAVTKTGEVLAWGLNNFHQLGLRPEDGGNEEIVHNPTKVAALAGIEVVKISGGEHHSVALSKDGKLYSFGRSDSSQTGLPFDTLDVDMESSSDVAKSEHKKAITLPTLIEGLPKIVDFVCGSNHNIALAEDGTAYMWGYGEMDQLGFTKGEDLKQPTPLPVKLIGGKLVIKAAAGGQHSVILAKKPEGVTGEDAAAKPNVATEEDVVMEHAESEQAPSSL</sequence>
<dbReference type="Proteomes" id="UP001150603">
    <property type="component" value="Unassembled WGS sequence"/>
</dbReference>
<gene>
    <name evidence="1" type="ORF">FBU59_000358</name>
</gene>
<proteinExistence type="predicted"/>
<comment type="caution">
    <text evidence="1">The sequence shown here is derived from an EMBL/GenBank/DDBJ whole genome shotgun (WGS) entry which is preliminary data.</text>
</comment>
<evidence type="ECO:0000313" key="1">
    <source>
        <dbReference type="EMBL" id="KAJ1951099.1"/>
    </source>
</evidence>